<dbReference type="Pfam" id="PF26079">
    <property type="entry name" value="Baseplate_J_C"/>
    <property type="match status" value="1"/>
</dbReference>
<dbReference type="Pfam" id="PF26078">
    <property type="entry name" value="Baseplate_J_M"/>
    <property type="match status" value="1"/>
</dbReference>
<dbReference type="OrthoDB" id="9793802at2"/>
<protein>
    <submittedName>
        <fullName evidence="6">Baseplate J-like protein</fullName>
    </submittedName>
</protein>
<evidence type="ECO:0000256" key="1">
    <source>
        <dbReference type="ARBA" id="ARBA00038087"/>
    </source>
</evidence>
<dbReference type="InterPro" id="IPR058530">
    <property type="entry name" value="Baseplate_J-like_C"/>
</dbReference>
<evidence type="ECO:0000259" key="3">
    <source>
        <dbReference type="Pfam" id="PF04865"/>
    </source>
</evidence>
<accession>A0A1V4IW83</accession>
<evidence type="ECO:0000313" key="6">
    <source>
        <dbReference type="EMBL" id="OPJ63677.1"/>
    </source>
</evidence>
<evidence type="ECO:0000259" key="4">
    <source>
        <dbReference type="Pfam" id="PF26078"/>
    </source>
</evidence>
<feature type="domain" description="Baseplate protein J-like barrel" evidence="3">
    <location>
        <begin position="103"/>
        <end position="191"/>
    </location>
</feature>
<dbReference type="InterPro" id="IPR006949">
    <property type="entry name" value="Barrel_Baseplate_J-like"/>
</dbReference>
<evidence type="ECO:0000256" key="2">
    <source>
        <dbReference type="SAM" id="MobiDB-lite"/>
    </source>
</evidence>
<dbReference type="PANTHER" id="PTHR37829">
    <property type="entry name" value="PHAGE-LIKE ELEMENT PBSX PROTEIN XKDT"/>
    <property type="match status" value="1"/>
</dbReference>
<dbReference type="PIRSF" id="PIRSF020481">
    <property type="entry name" value="BAP"/>
    <property type="match status" value="1"/>
</dbReference>
<evidence type="ECO:0000313" key="7">
    <source>
        <dbReference type="Proteomes" id="UP000191056"/>
    </source>
</evidence>
<sequence>MNLASLPDVNFAQKDITAILNEMITGYENAYFEQTGEKITLYPGDKIRIFLYSQALREFQLRQLIDFSAKQNLLKYSSGDYLDNVGAFSDTERTGISYATVPVKFNLSAPQATIKTIPKGTRVTSNGSSEIYFQTIEDINIDIGDTSVEAILQCTIGGTIGNDFIAGQLNVLSDPLPWIESVVNTDVSQGGTDKEDDESYRERIRESPEGFSVAGPSGAYEYLAKQYSQSIGDVKVYSPSPGTVDIRLLLKDGELPTSTFLKGAQAYLSDKSRRPLTDNVSVNLPEVINYDINLTYYILSYNAAAASTIQKNVSQAVQDYNLWQRSKIGRDINVDELQSRIKSAGAKRTVITSPMYTKLTDTQVAFSRNVIVTYGGLEDD</sequence>
<dbReference type="InterPro" id="IPR052399">
    <property type="entry name" value="Phage_Baseplate_Assmbl_Protein"/>
</dbReference>
<name>A0A1V4IW83_9CLOT</name>
<feature type="domain" description="Baseplate J-like C-terminal" evidence="5">
    <location>
        <begin position="292"/>
        <end position="370"/>
    </location>
</feature>
<dbReference type="RefSeq" id="WP_079439065.1">
    <property type="nucleotide sequence ID" value="NZ_MZGT01000016.1"/>
</dbReference>
<proteinExistence type="inferred from homology"/>
<dbReference type="PANTHER" id="PTHR37829:SF3">
    <property type="entry name" value="PROTEIN JAYE-RELATED"/>
    <property type="match status" value="1"/>
</dbReference>
<dbReference type="EMBL" id="MZGT01000016">
    <property type="protein sequence ID" value="OPJ63677.1"/>
    <property type="molecule type" value="Genomic_DNA"/>
</dbReference>
<comment type="caution">
    <text evidence="6">The sequence shown here is derived from an EMBL/GenBank/DDBJ whole genome shotgun (WGS) entry which is preliminary data.</text>
</comment>
<dbReference type="Pfam" id="PF04865">
    <property type="entry name" value="Baseplate_J"/>
    <property type="match status" value="1"/>
</dbReference>
<gene>
    <name evidence="6" type="ORF">CLCHR_14920</name>
</gene>
<dbReference type="STRING" id="225345.CLCHR_14920"/>
<reference evidence="6 7" key="1">
    <citation type="submission" date="2017-03" db="EMBL/GenBank/DDBJ databases">
        <title>Genome sequence of Clostridium chromiireducens DSM 23318.</title>
        <authorList>
            <person name="Poehlein A."/>
            <person name="Daniel R."/>
        </authorList>
    </citation>
    <scope>NUCLEOTIDE SEQUENCE [LARGE SCALE GENOMIC DNA]</scope>
    <source>
        <strain evidence="6 7">DSM 23318</strain>
    </source>
</reference>
<feature type="domain" description="Baseplate J-like central" evidence="4">
    <location>
        <begin position="213"/>
        <end position="282"/>
    </location>
</feature>
<comment type="similarity">
    <text evidence="1">Belongs to the Mu gp47/PBSX XkdT family.</text>
</comment>
<dbReference type="Proteomes" id="UP000191056">
    <property type="component" value="Unassembled WGS sequence"/>
</dbReference>
<dbReference type="InterPro" id="IPR014507">
    <property type="entry name" value="Baseplate_assembly_J_pred"/>
</dbReference>
<keyword evidence="7" id="KW-1185">Reference proteome</keyword>
<feature type="region of interest" description="Disordered" evidence="2">
    <location>
        <begin position="185"/>
        <end position="211"/>
    </location>
</feature>
<dbReference type="AlphaFoldDB" id="A0A1V4IW83"/>
<evidence type="ECO:0000259" key="5">
    <source>
        <dbReference type="Pfam" id="PF26079"/>
    </source>
</evidence>
<organism evidence="6 7">
    <name type="scientific">Clostridium chromiireducens</name>
    <dbReference type="NCBI Taxonomy" id="225345"/>
    <lineage>
        <taxon>Bacteria</taxon>
        <taxon>Bacillati</taxon>
        <taxon>Bacillota</taxon>
        <taxon>Clostridia</taxon>
        <taxon>Eubacteriales</taxon>
        <taxon>Clostridiaceae</taxon>
        <taxon>Clostridium</taxon>
    </lineage>
</organism>
<dbReference type="InterPro" id="IPR058531">
    <property type="entry name" value="Baseplate_J_M"/>
</dbReference>